<dbReference type="SUPFAM" id="SSF55729">
    <property type="entry name" value="Acyl-CoA N-acyltransferases (Nat)"/>
    <property type="match status" value="1"/>
</dbReference>
<dbReference type="InterPro" id="IPR000182">
    <property type="entry name" value="GNAT_dom"/>
</dbReference>
<feature type="domain" description="N-acetyltransferase" evidence="1">
    <location>
        <begin position="41"/>
        <end position="213"/>
    </location>
</feature>
<sequence>MYRSSGGFRRYQQLLGCLTRRIDGVLMTESMFPRQIETERLRFEQLSHKTVDLFDLYEFVQRDDWQDEATEHMPWFRFKRLDEVARFIDHAEEQRKKRDTARYLLRATDEDNQLIGLTAFGPEWETRRAGSGIVLAQQYWGNEYGLERAQVFIELTFERYDLDAFYTTCATDNEPSRRMIEKYVGRYGGQHEGVLRQHSARPSETVADQHRFTILRDEYEQKTQDMQTMQFDINW</sequence>
<dbReference type="Pfam" id="PF13302">
    <property type="entry name" value="Acetyltransf_3"/>
    <property type="match status" value="1"/>
</dbReference>
<dbReference type="Gene3D" id="3.40.630.30">
    <property type="match status" value="1"/>
</dbReference>
<dbReference type="GO" id="GO:0005737">
    <property type="term" value="C:cytoplasm"/>
    <property type="evidence" value="ECO:0007669"/>
    <property type="project" value="TreeGrafter"/>
</dbReference>
<organism evidence="2 3">
    <name type="scientific">Haloferax larsenii</name>
    <dbReference type="NCBI Taxonomy" id="302484"/>
    <lineage>
        <taxon>Archaea</taxon>
        <taxon>Methanobacteriati</taxon>
        <taxon>Methanobacteriota</taxon>
        <taxon>Stenosarchaea group</taxon>
        <taxon>Halobacteria</taxon>
        <taxon>Halobacteriales</taxon>
        <taxon>Haloferacaceae</taxon>
        <taxon>Haloferax</taxon>
    </lineage>
</organism>
<dbReference type="InterPro" id="IPR051908">
    <property type="entry name" value="Ribosomal_N-acetyltransferase"/>
</dbReference>
<reference evidence="2 3" key="1">
    <citation type="submission" date="2016-10" db="EMBL/GenBank/DDBJ databases">
        <authorList>
            <person name="de Groot N.N."/>
        </authorList>
    </citation>
    <scope>NUCLEOTIDE SEQUENCE [LARGE SCALE GENOMIC DNA]</scope>
    <source>
        <strain evidence="2 3">CDM_5</strain>
    </source>
</reference>
<name>A0A1H7V5M9_HALLR</name>
<keyword evidence="2" id="KW-0808">Transferase</keyword>
<evidence type="ECO:0000313" key="2">
    <source>
        <dbReference type="EMBL" id="SEM04390.1"/>
    </source>
</evidence>
<dbReference type="PANTHER" id="PTHR43441:SF11">
    <property type="entry name" value="RIBOSOMAL-PROTEIN-SERINE ACETYLTRANSFERASE"/>
    <property type="match status" value="1"/>
</dbReference>
<evidence type="ECO:0000313" key="3">
    <source>
        <dbReference type="Proteomes" id="UP000183894"/>
    </source>
</evidence>
<dbReference type="AlphaFoldDB" id="A0A1H7V5M9"/>
<dbReference type="InterPro" id="IPR016181">
    <property type="entry name" value="Acyl_CoA_acyltransferase"/>
</dbReference>
<gene>
    <name evidence="2" type="ORF">SAMN04488691_11715</name>
</gene>
<dbReference type="EMBL" id="FOAD01000017">
    <property type="protein sequence ID" value="SEM04390.1"/>
    <property type="molecule type" value="Genomic_DNA"/>
</dbReference>
<proteinExistence type="predicted"/>
<protein>
    <submittedName>
        <fullName evidence="2">Protein N-acetyltransferase, RimJ/RimL family</fullName>
    </submittedName>
</protein>
<dbReference type="GO" id="GO:1990189">
    <property type="term" value="F:protein N-terminal-serine acetyltransferase activity"/>
    <property type="evidence" value="ECO:0007669"/>
    <property type="project" value="TreeGrafter"/>
</dbReference>
<dbReference type="PANTHER" id="PTHR43441">
    <property type="entry name" value="RIBOSOMAL-PROTEIN-SERINE ACETYLTRANSFERASE"/>
    <property type="match status" value="1"/>
</dbReference>
<dbReference type="Proteomes" id="UP000183894">
    <property type="component" value="Unassembled WGS sequence"/>
</dbReference>
<evidence type="ECO:0000259" key="1">
    <source>
        <dbReference type="PROSITE" id="PS51186"/>
    </source>
</evidence>
<dbReference type="GO" id="GO:0008999">
    <property type="term" value="F:protein-N-terminal-alanine acetyltransferase activity"/>
    <property type="evidence" value="ECO:0007669"/>
    <property type="project" value="TreeGrafter"/>
</dbReference>
<accession>A0A1H7V5M9</accession>
<dbReference type="PROSITE" id="PS51186">
    <property type="entry name" value="GNAT"/>
    <property type="match status" value="1"/>
</dbReference>